<proteinExistence type="predicted"/>
<dbReference type="Proteomes" id="UP001179280">
    <property type="component" value="Unassembled WGS sequence"/>
</dbReference>
<evidence type="ECO:0000313" key="1">
    <source>
        <dbReference type="EMBL" id="MBM7837781.1"/>
    </source>
</evidence>
<dbReference type="PANTHER" id="PTHR48100:SF59">
    <property type="entry name" value="ADENOSYLCOBALAMIN_ALPHA-RIBAZOLE PHOSPHATASE"/>
    <property type="match status" value="1"/>
</dbReference>
<dbReference type="GO" id="GO:0004619">
    <property type="term" value="F:phosphoglycerate mutase activity"/>
    <property type="evidence" value="ECO:0007669"/>
    <property type="project" value="UniProtKB-EC"/>
</dbReference>
<dbReference type="Gene3D" id="3.40.50.1240">
    <property type="entry name" value="Phosphoglycerate mutase-like"/>
    <property type="match status" value="1"/>
</dbReference>
<dbReference type="EC" id="5.4.2.11" evidence="1"/>
<reference evidence="1" key="1">
    <citation type="submission" date="2021-01" db="EMBL/GenBank/DDBJ databases">
        <title>Genomic Encyclopedia of Type Strains, Phase IV (KMG-IV): sequencing the most valuable type-strain genomes for metagenomic binning, comparative biology and taxonomic classification.</title>
        <authorList>
            <person name="Goeker M."/>
        </authorList>
    </citation>
    <scope>NUCLEOTIDE SEQUENCE</scope>
    <source>
        <strain evidence="1">DSM 21943</strain>
    </source>
</reference>
<dbReference type="EMBL" id="JAFBCV010000002">
    <property type="protein sequence ID" value="MBM7837781.1"/>
    <property type="molecule type" value="Genomic_DNA"/>
</dbReference>
<gene>
    <name evidence="1" type="ORF">JOC54_001012</name>
</gene>
<organism evidence="1 2">
    <name type="scientific">Shouchella xiaoxiensis</name>
    <dbReference type="NCBI Taxonomy" id="766895"/>
    <lineage>
        <taxon>Bacteria</taxon>
        <taxon>Bacillati</taxon>
        <taxon>Bacillota</taxon>
        <taxon>Bacilli</taxon>
        <taxon>Bacillales</taxon>
        <taxon>Bacillaceae</taxon>
        <taxon>Shouchella</taxon>
    </lineage>
</organism>
<sequence length="197" mass="22481">MTIIYLVRHAESPHLFGQERTRGLTEAGWTATKAVTKCLEEEQIDAVVSSAYTRAVQTVEGIAVKKGLTVQTYEGLIERPIKGLDYKLPEQELFDAIERSFADPDYCLPGGETMREAQDRSIPIMRELLSNYKDGTIVLGTHGTIMTVILHYFDSNYAFDFWKSTTKPDIYKLTFKEEQLVDVSRVWEASEQTKFVR</sequence>
<dbReference type="InterPro" id="IPR029033">
    <property type="entry name" value="His_PPase_superfam"/>
</dbReference>
<dbReference type="InterPro" id="IPR013078">
    <property type="entry name" value="His_Pase_superF_clade-1"/>
</dbReference>
<name>A0ABS2SRF6_9BACI</name>
<evidence type="ECO:0000313" key="2">
    <source>
        <dbReference type="Proteomes" id="UP001179280"/>
    </source>
</evidence>
<dbReference type="RefSeq" id="WP_204464835.1">
    <property type="nucleotide sequence ID" value="NZ_JAFBCV010000002.1"/>
</dbReference>
<dbReference type="PANTHER" id="PTHR48100">
    <property type="entry name" value="BROAD-SPECIFICITY PHOSPHATASE YOR283W-RELATED"/>
    <property type="match status" value="1"/>
</dbReference>
<keyword evidence="1" id="KW-0413">Isomerase</keyword>
<accession>A0ABS2SRF6</accession>
<dbReference type="CDD" id="cd07067">
    <property type="entry name" value="HP_PGM_like"/>
    <property type="match status" value="1"/>
</dbReference>
<dbReference type="SUPFAM" id="SSF53254">
    <property type="entry name" value="Phosphoglycerate mutase-like"/>
    <property type="match status" value="1"/>
</dbReference>
<dbReference type="Pfam" id="PF00300">
    <property type="entry name" value="His_Phos_1"/>
    <property type="match status" value="1"/>
</dbReference>
<keyword evidence="2" id="KW-1185">Reference proteome</keyword>
<comment type="caution">
    <text evidence="1">The sequence shown here is derived from an EMBL/GenBank/DDBJ whole genome shotgun (WGS) entry which is preliminary data.</text>
</comment>
<protein>
    <submittedName>
        <fullName evidence="1">2,3-bisphosphoglycerate-dependent phosphoglycerate mutase</fullName>
        <ecNumber evidence="1">5.4.2.11</ecNumber>
    </submittedName>
</protein>
<dbReference type="InterPro" id="IPR050275">
    <property type="entry name" value="PGM_Phosphatase"/>
</dbReference>